<name>A0A259TYT5_9BACT</name>
<dbReference type="AlphaFoldDB" id="A0A259TYT5"/>
<reference evidence="1 2" key="1">
    <citation type="submission" date="2016-11" db="EMBL/GenBank/DDBJ databases">
        <title>Study of marine rhodopsin-containing bacteria.</title>
        <authorList>
            <person name="Yoshizawa S."/>
            <person name="Kumagai Y."/>
            <person name="Kogure K."/>
        </authorList>
    </citation>
    <scope>NUCLEOTIDE SEQUENCE [LARGE SCALE GENOMIC DNA]</scope>
    <source>
        <strain evidence="1 2">SG-29</strain>
    </source>
</reference>
<organism evidence="1 2">
    <name type="scientific">Rubricoccus marinus</name>
    <dbReference type="NCBI Taxonomy" id="716817"/>
    <lineage>
        <taxon>Bacteria</taxon>
        <taxon>Pseudomonadati</taxon>
        <taxon>Rhodothermota</taxon>
        <taxon>Rhodothermia</taxon>
        <taxon>Rhodothermales</taxon>
        <taxon>Rubricoccaceae</taxon>
        <taxon>Rubricoccus</taxon>
    </lineage>
</organism>
<accession>A0A259TYT5</accession>
<dbReference type="OrthoDB" id="1271623at2"/>
<evidence type="ECO:0000313" key="1">
    <source>
        <dbReference type="EMBL" id="OZC02912.1"/>
    </source>
</evidence>
<protein>
    <submittedName>
        <fullName evidence="1">Uncharacterized protein</fullName>
    </submittedName>
</protein>
<sequence>MRVIDHEPQSWFLLEADGEFYLDGRYSNSFVDYSFPMRLDAEEREAYERDGHGAVQRLYECVQYTAPGVAASRSPYVGRKVEPAVSEQMHRAIMAWKSMG</sequence>
<dbReference type="EMBL" id="MQWB01000001">
    <property type="protein sequence ID" value="OZC02912.1"/>
    <property type="molecule type" value="Genomic_DNA"/>
</dbReference>
<evidence type="ECO:0000313" key="2">
    <source>
        <dbReference type="Proteomes" id="UP000216446"/>
    </source>
</evidence>
<gene>
    <name evidence="1" type="ORF">BSZ36_07960</name>
</gene>
<dbReference type="Proteomes" id="UP000216446">
    <property type="component" value="Unassembled WGS sequence"/>
</dbReference>
<keyword evidence="2" id="KW-1185">Reference proteome</keyword>
<proteinExistence type="predicted"/>
<comment type="caution">
    <text evidence="1">The sequence shown here is derived from an EMBL/GenBank/DDBJ whole genome shotgun (WGS) entry which is preliminary data.</text>
</comment>
<dbReference type="InParanoid" id="A0A259TYT5"/>
<dbReference type="RefSeq" id="WP_094547645.1">
    <property type="nucleotide sequence ID" value="NZ_MQWB01000001.1"/>
</dbReference>